<evidence type="ECO:0000313" key="6">
    <source>
        <dbReference type="Proteomes" id="UP000652567"/>
    </source>
</evidence>
<organism evidence="5 6">
    <name type="scientific">Cellvibrio polysaccharolyticus</name>
    <dbReference type="NCBI Taxonomy" id="2082724"/>
    <lineage>
        <taxon>Bacteria</taxon>
        <taxon>Pseudomonadati</taxon>
        <taxon>Pseudomonadota</taxon>
        <taxon>Gammaproteobacteria</taxon>
        <taxon>Cellvibrionales</taxon>
        <taxon>Cellvibrionaceae</taxon>
        <taxon>Cellvibrio</taxon>
    </lineage>
</organism>
<dbReference type="Proteomes" id="UP000652567">
    <property type="component" value="Unassembled WGS sequence"/>
</dbReference>
<dbReference type="GO" id="GO:0000287">
    <property type="term" value="F:magnesium ion binding"/>
    <property type="evidence" value="ECO:0007669"/>
    <property type="project" value="TreeGrafter"/>
</dbReference>
<keyword evidence="3" id="KW-0460">Magnesium</keyword>
<comment type="cofactor">
    <cofactor evidence="1">
        <name>Mg(2+)</name>
        <dbReference type="ChEBI" id="CHEBI:18420"/>
    </cofactor>
</comment>
<dbReference type="SUPFAM" id="SSF54826">
    <property type="entry name" value="Enolase N-terminal domain-like"/>
    <property type="match status" value="1"/>
</dbReference>
<evidence type="ECO:0000256" key="1">
    <source>
        <dbReference type="ARBA" id="ARBA00001946"/>
    </source>
</evidence>
<evidence type="ECO:0000256" key="3">
    <source>
        <dbReference type="ARBA" id="ARBA00022842"/>
    </source>
</evidence>
<dbReference type="InterPro" id="IPR036849">
    <property type="entry name" value="Enolase-like_C_sf"/>
</dbReference>
<protein>
    <recommendedName>
        <fullName evidence="4">Enolase C-terminal domain-containing protein</fullName>
    </recommendedName>
</protein>
<dbReference type="RefSeq" id="WP_193907653.1">
    <property type="nucleotide sequence ID" value="NZ_PRDL01000001.1"/>
</dbReference>
<dbReference type="PANTHER" id="PTHR13794:SF58">
    <property type="entry name" value="MITOCHONDRIAL ENOLASE SUPERFAMILY MEMBER 1"/>
    <property type="match status" value="1"/>
</dbReference>
<comment type="caution">
    <text evidence="5">The sequence shown here is derived from an EMBL/GenBank/DDBJ whole genome shotgun (WGS) entry which is preliminary data.</text>
</comment>
<dbReference type="GO" id="GO:0016052">
    <property type="term" value="P:carbohydrate catabolic process"/>
    <property type="evidence" value="ECO:0007669"/>
    <property type="project" value="TreeGrafter"/>
</dbReference>
<dbReference type="InterPro" id="IPR029065">
    <property type="entry name" value="Enolase_C-like"/>
</dbReference>
<dbReference type="AlphaFoldDB" id="A0A928V5J1"/>
<dbReference type="InterPro" id="IPR029017">
    <property type="entry name" value="Enolase-like_N"/>
</dbReference>
<dbReference type="GO" id="GO:0016836">
    <property type="term" value="F:hydro-lyase activity"/>
    <property type="evidence" value="ECO:0007669"/>
    <property type="project" value="TreeGrafter"/>
</dbReference>
<evidence type="ECO:0000259" key="4">
    <source>
        <dbReference type="Pfam" id="PF13378"/>
    </source>
</evidence>
<reference evidence="5" key="1">
    <citation type="submission" date="2018-07" db="EMBL/GenBank/DDBJ databases">
        <title>Genome assembly of strain Ka43.</title>
        <authorList>
            <person name="Kukolya J."/>
            <person name="Nagy I."/>
            <person name="Horvath B."/>
            <person name="Toth A."/>
        </authorList>
    </citation>
    <scope>NUCLEOTIDE SEQUENCE</scope>
    <source>
        <strain evidence="5">KB43</strain>
    </source>
</reference>
<sequence>MTRIVDINVFPVAAPPTGFGGDARNIAQGGPTYANVVLEVITDQPGLKGTAVIFTNGHGLLESCDFTRSVARRYLLDRQKPLQVDELHRDGNLGKLAKTFLLDSDYSWLGSVGVSRMAIGAVINALWDLTAKLQGVPAWQLIADMSPEELLAFIDFEQIGDVVSQQEALDIFRQAQHGKQARIEAIYEKGLLAYNTAGWSGISLEGLVDQTIKMIHAGWPQIKIKVGASWSGMRVKADEEGRILSRDDLDRMALQAANDDAERMILVYKTIDQHDTRNRKMTVAVDSNQVFDPRSAFIFMKSLAEQIYANNPAHTIQWFEEPTNQHSAIGHVWIQQQLDNAFRDYNPPLHVPISTGEQGASPVTFKDLMHAPVFGSDGEKRSIDVIQMDYARVAGIGDNLAILLLAKKARLEGRDVRICPHTGGIGLCEGMRNVQAIKQALFGSTNNAGVEDILEFVAEEVRSVHEGVFINPAIVIDGYYQMSRTPGVGVDYTDEGILNYRLPDGKAWQATEKFRELAERFTLSENFYS</sequence>
<gene>
    <name evidence="5" type="ORF">C4F51_04825</name>
</gene>
<feature type="domain" description="Enolase C-terminal" evidence="4">
    <location>
        <begin position="209"/>
        <end position="494"/>
    </location>
</feature>
<dbReference type="SUPFAM" id="SSF51604">
    <property type="entry name" value="Enolase C-terminal domain-like"/>
    <property type="match status" value="1"/>
</dbReference>
<dbReference type="Gene3D" id="3.20.20.120">
    <property type="entry name" value="Enolase-like C-terminal domain"/>
    <property type="match status" value="1"/>
</dbReference>
<dbReference type="PANTHER" id="PTHR13794">
    <property type="entry name" value="ENOLASE SUPERFAMILY, MANDELATE RACEMASE"/>
    <property type="match status" value="1"/>
</dbReference>
<keyword evidence="6" id="KW-1185">Reference proteome</keyword>
<dbReference type="InterPro" id="IPR046945">
    <property type="entry name" value="RHMD-like"/>
</dbReference>
<accession>A0A928V5J1</accession>
<keyword evidence="2" id="KW-0479">Metal-binding</keyword>
<evidence type="ECO:0000256" key="2">
    <source>
        <dbReference type="ARBA" id="ARBA00022723"/>
    </source>
</evidence>
<name>A0A928V5J1_9GAMM</name>
<evidence type="ECO:0000313" key="5">
    <source>
        <dbReference type="EMBL" id="MBE8716509.1"/>
    </source>
</evidence>
<proteinExistence type="predicted"/>
<dbReference type="EMBL" id="PRDL01000001">
    <property type="protein sequence ID" value="MBE8716509.1"/>
    <property type="molecule type" value="Genomic_DNA"/>
</dbReference>
<dbReference type="Pfam" id="PF13378">
    <property type="entry name" value="MR_MLE_C"/>
    <property type="match status" value="1"/>
</dbReference>
<dbReference type="Gene3D" id="3.30.390.10">
    <property type="entry name" value="Enolase-like, N-terminal domain"/>
    <property type="match status" value="1"/>
</dbReference>